<dbReference type="GO" id="GO:0005886">
    <property type="term" value="C:plasma membrane"/>
    <property type="evidence" value="ECO:0007669"/>
    <property type="project" value="UniProtKB-SubCell"/>
</dbReference>
<dbReference type="InterPro" id="IPR035906">
    <property type="entry name" value="MetI-like_sf"/>
</dbReference>
<accession>A0A1I4ET56</accession>
<sequence length="266" mass="28270">MSLSMADGGAMAWRGVERVVPPALGLAALLLAWGVLTETGVIAAYLLPKPAAVLTEILTNNEPLWRHGKLTATEALLGFAIGNSVGVVVAVLMGWFPAFKRCVMPLALVTRGMPMVAITPILVLMLDRGLVPIVTVVSIAVYFPTLITMVRGLESADVEYHELLHSLSADRLQRLLIVELPAALPYLFTSLKIGASIAFIVAITGEWVGASAGLGYLIVISGEYFKLAMMWSAIIVASGLTLATLGCVMLAERLLGRWTARGEGMA</sequence>
<organism evidence="9 10">
    <name type="scientific">Falsiroseomonas stagni DSM 19981</name>
    <dbReference type="NCBI Taxonomy" id="1123062"/>
    <lineage>
        <taxon>Bacteria</taxon>
        <taxon>Pseudomonadati</taxon>
        <taxon>Pseudomonadota</taxon>
        <taxon>Alphaproteobacteria</taxon>
        <taxon>Acetobacterales</taxon>
        <taxon>Roseomonadaceae</taxon>
        <taxon>Falsiroseomonas</taxon>
    </lineage>
</organism>
<feature type="transmembrane region" description="Helical" evidence="7">
    <location>
        <begin position="75"/>
        <end position="96"/>
    </location>
</feature>
<comment type="similarity">
    <text evidence="7">Belongs to the binding-protein-dependent transport system permease family.</text>
</comment>
<reference evidence="9 10" key="1">
    <citation type="submission" date="2016-10" db="EMBL/GenBank/DDBJ databases">
        <authorList>
            <person name="de Groot N.N."/>
        </authorList>
    </citation>
    <scope>NUCLEOTIDE SEQUENCE [LARGE SCALE GENOMIC DNA]</scope>
    <source>
        <strain evidence="9 10">DSM 19981</strain>
    </source>
</reference>
<keyword evidence="2 7" id="KW-0813">Transport</keyword>
<keyword evidence="4 7" id="KW-0812">Transmembrane</keyword>
<dbReference type="PANTHER" id="PTHR30151">
    <property type="entry name" value="ALKANE SULFONATE ABC TRANSPORTER-RELATED, MEMBRANE SUBUNIT"/>
    <property type="match status" value="1"/>
</dbReference>
<evidence type="ECO:0000256" key="5">
    <source>
        <dbReference type="ARBA" id="ARBA00022989"/>
    </source>
</evidence>
<evidence type="ECO:0000256" key="7">
    <source>
        <dbReference type="RuleBase" id="RU363032"/>
    </source>
</evidence>
<dbReference type="PANTHER" id="PTHR30151:SF20">
    <property type="entry name" value="ABC TRANSPORTER PERMEASE PROTEIN HI_0355-RELATED"/>
    <property type="match status" value="1"/>
</dbReference>
<dbReference type="RefSeq" id="WP_092963059.1">
    <property type="nucleotide sequence ID" value="NZ_FOSQ01000018.1"/>
</dbReference>
<dbReference type="CDD" id="cd06261">
    <property type="entry name" value="TM_PBP2"/>
    <property type="match status" value="1"/>
</dbReference>
<evidence type="ECO:0000256" key="3">
    <source>
        <dbReference type="ARBA" id="ARBA00022475"/>
    </source>
</evidence>
<gene>
    <name evidence="9" type="ORF">SAMN02745775_11849</name>
</gene>
<proteinExistence type="inferred from homology"/>
<feature type="transmembrane region" description="Helical" evidence="7">
    <location>
        <begin position="133"/>
        <end position="152"/>
    </location>
</feature>
<evidence type="ECO:0000256" key="2">
    <source>
        <dbReference type="ARBA" id="ARBA00022448"/>
    </source>
</evidence>
<name>A0A1I4ET56_9PROT</name>
<evidence type="ECO:0000313" key="10">
    <source>
        <dbReference type="Proteomes" id="UP000199473"/>
    </source>
</evidence>
<dbReference type="Pfam" id="PF00528">
    <property type="entry name" value="BPD_transp_1"/>
    <property type="match status" value="1"/>
</dbReference>
<evidence type="ECO:0000256" key="6">
    <source>
        <dbReference type="ARBA" id="ARBA00023136"/>
    </source>
</evidence>
<keyword evidence="5 7" id="KW-1133">Transmembrane helix</keyword>
<dbReference type="AlphaFoldDB" id="A0A1I4ET56"/>
<feature type="transmembrane region" description="Helical" evidence="7">
    <location>
        <begin position="230"/>
        <end position="251"/>
    </location>
</feature>
<feature type="domain" description="ABC transmembrane type-1" evidence="8">
    <location>
        <begin position="68"/>
        <end position="246"/>
    </location>
</feature>
<dbReference type="STRING" id="1123062.SAMN02745775_11849"/>
<evidence type="ECO:0000256" key="4">
    <source>
        <dbReference type="ARBA" id="ARBA00022692"/>
    </source>
</evidence>
<dbReference type="InterPro" id="IPR000515">
    <property type="entry name" value="MetI-like"/>
</dbReference>
<dbReference type="PROSITE" id="PS50928">
    <property type="entry name" value="ABC_TM1"/>
    <property type="match status" value="1"/>
</dbReference>
<feature type="transmembrane region" description="Helical" evidence="7">
    <location>
        <begin position="23"/>
        <end position="47"/>
    </location>
</feature>
<dbReference type="GO" id="GO:0055085">
    <property type="term" value="P:transmembrane transport"/>
    <property type="evidence" value="ECO:0007669"/>
    <property type="project" value="InterPro"/>
</dbReference>
<evidence type="ECO:0000313" key="9">
    <source>
        <dbReference type="EMBL" id="SFL08290.1"/>
    </source>
</evidence>
<dbReference type="Proteomes" id="UP000199473">
    <property type="component" value="Unassembled WGS sequence"/>
</dbReference>
<feature type="transmembrane region" description="Helical" evidence="7">
    <location>
        <begin position="196"/>
        <end position="218"/>
    </location>
</feature>
<keyword evidence="10" id="KW-1185">Reference proteome</keyword>
<evidence type="ECO:0000259" key="8">
    <source>
        <dbReference type="PROSITE" id="PS50928"/>
    </source>
</evidence>
<dbReference type="Gene3D" id="1.10.3720.10">
    <property type="entry name" value="MetI-like"/>
    <property type="match status" value="1"/>
</dbReference>
<dbReference type="OrthoDB" id="9786495at2"/>
<keyword evidence="6 7" id="KW-0472">Membrane</keyword>
<protein>
    <submittedName>
        <fullName evidence="9">NitT/TauT family transport system permease protein</fullName>
    </submittedName>
</protein>
<evidence type="ECO:0000256" key="1">
    <source>
        <dbReference type="ARBA" id="ARBA00004651"/>
    </source>
</evidence>
<feature type="transmembrane region" description="Helical" evidence="7">
    <location>
        <begin position="108"/>
        <end position="126"/>
    </location>
</feature>
<comment type="subcellular location">
    <subcellularLocation>
        <location evidence="1 7">Cell membrane</location>
        <topology evidence="1 7">Multi-pass membrane protein</topology>
    </subcellularLocation>
</comment>
<dbReference type="SUPFAM" id="SSF161098">
    <property type="entry name" value="MetI-like"/>
    <property type="match status" value="1"/>
</dbReference>
<dbReference type="EMBL" id="FOSQ01000018">
    <property type="protein sequence ID" value="SFL08290.1"/>
    <property type="molecule type" value="Genomic_DNA"/>
</dbReference>
<keyword evidence="3" id="KW-1003">Cell membrane</keyword>